<feature type="signal peptide" evidence="2">
    <location>
        <begin position="1"/>
        <end position="19"/>
    </location>
</feature>
<evidence type="ECO:0000256" key="1">
    <source>
        <dbReference type="SAM" id="MobiDB-lite"/>
    </source>
</evidence>
<feature type="region of interest" description="Disordered" evidence="1">
    <location>
        <begin position="180"/>
        <end position="225"/>
    </location>
</feature>
<dbReference type="RefSeq" id="WP_205375587.1">
    <property type="nucleotide sequence ID" value="NZ_JAFEJA010000001.1"/>
</dbReference>
<evidence type="ECO:0000256" key="2">
    <source>
        <dbReference type="SAM" id="SignalP"/>
    </source>
</evidence>
<reference evidence="3 4" key="1">
    <citation type="journal article" date="2016" name="Arch. Microbiol.">
        <title>Streptomyces zhihengii sp. nov., isolated from rhizospheric soil of Psammosilene tunicoides.</title>
        <authorList>
            <person name="Huang M.J."/>
            <person name="Fei J.J."/>
            <person name="Salam N."/>
            <person name="Kim C.J."/>
            <person name="Hozzein W.N."/>
            <person name="Xiao M."/>
            <person name="Huang H.Q."/>
            <person name="Li W.J."/>
        </authorList>
    </citation>
    <scope>NUCLEOTIDE SEQUENCE [LARGE SCALE GENOMIC DNA]</scope>
    <source>
        <strain evidence="3 4">YIM T102</strain>
    </source>
</reference>
<evidence type="ECO:0000313" key="3">
    <source>
        <dbReference type="EMBL" id="MBM9621766.1"/>
    </source>
</evidence>
<keyword evidence="2" id="KW-0732">Signal</keyword>
<dbReference type="Proteomes" id="UP000664109">
    <property type="component" value="Unassembled WGS sequence"/>
</dbReference>
<sequence>MRRTAARTLATLAALVPLAGCGIGIPETDVIEAGGPATIDVLPARDYRMLLFFLSPDGRLTPVPRVVDDGFGENYRLPDGIGPETEADSSGGGGSGGQVPLPVRPPTEKTVAALLGGPTATEQKSGLRNAPTLPKQAAVTIKVSGGVIDATVKAPLDGVDDLGLRQLVCTIAYAEDAWGRPPVRLTGTDGTRPASDCDTSAVPAPEDADRPTPTVSPELQPAPGP</sequence>
<gene>
    <name evidence="3" type="ORF">JE024_24135</name>
</gene>
<feature type="chain" id="PRO_5047407777" description="GerMN domain-containing protein" evidence="2">
    <location>
        <begin position="20"/>
        <end position="225"/>
    </location>
</feature>
<keyword evidence="4" id="KW-1185">Reference proteome</keyword>
<proteinExistence type="predicted"/>
<evidence type="ECO:0000313" key="4">
    <source>
        <dbReference type="Proteomes" id="UP000664109"/>
    </source>
</evidence>
<feature type="region of interest" description="Disordered" evidence="1">
    <location>
        <begin position="76"/>
        <end position="105"/>
    </location>
</feature>
<name>A0ABS2UW30_9ACTN</name>
<evidence type="ECO:0008006" key="5">
    <source>
        <dbReference type="Google" id="ProtNLM"/>
    </source>
</evidence>
<organism evidence="3 4">
    <name type="scientific">Streptomyces zhihengii</name>
    <dbReference type="NCBI Taxonomy" id="1818004"/>
    <lineage>
        <taxon>Bacteria</taxon>
        <taxon>Bacillati</taxon>
        <taxon>Actinomycetota</taxon>
        <taxon>Actinomycetes</taxon>
        <taxon>Kitasatosporales</taxon>
        <taxon>Streptomycetaceae</taxon>
        <taxon>Streptomyces</taxon>
    </lineage>
</organism>
<dbReference type="EMBL" id="JAFEJA010000001">
    <property type="protein sequence ID" value="MBM9621766.1"/>
    <property type="molecule type" value="Genomic_DNA"/>
</dbReference>
<accession>A0ABS2UW30</accession>
<protein>
    <recommendedName>
        <fullName evidence="5">GerMN domain-containing protein</fullName>
    </recommendedName>
</protein>
<comment type="caution">
    <text evidence="3">The sequence shown here is derived from an EMBL/GenBank/DDBJ whole genome shotgun (WGS) entry which is preliminary data.</text>
</comment>